<proteinExistence type="inferred from homology"/>
<evidence type="ECO:0000259" key="6">
    <source>
        <dbReference type="Pfam" id="PF00441"/>
    </source>
</evidence>
<dbReference type="InterPro" id="IPR013786">
    <property type="entry name" value="AcylCoA_DH/ox_N"/>
</dbReference>
<evidence type="ECO:0000256" key="2">
    <source>
        <dbReference type="ARBA" id="ARBA00009347"/>
    </source>
</evidence>
<keyword evidence="5" id="KW-0560">Oxidoreductase</keyword>
<dbReference type="SUPFAM" id="SSF56645">
    <property type="entry name" value="Acyl-CoA dehydrogenase NM domain-like"/>
    <property type="match status" value="1"/>
</dbReference>
<comment type="cofactor">
    <cofactor evidence="1">
        <name>FAD</name>
        <dbReference type="ChEBI" id="CHEBI:57692"/>
    </cofactor>
</comment>
<accession>A0A8J3XEX3</accession>
<evidence type="ECO:0000259" key="7">
    <source>
        <dbReference type="Pfam" id="PF02771"/>
    </source>
</evidence>
<dbReference type="GO" id="GO:0003995">
    <property type="term" value="F:acyl-CoA dehydrogenase activity"/>
    <property type="evidence" value="ECO:0007669"/>
    <property type="project" value="TreeGrafter"/>
</dbReference>
<dbReference type="Pfam" id="PF02771">
    <property type="entry name" value="Acyl-CoA_dh_N"/>
    <property type="match status" value="1"/>
</dbReference>
<dbReference type="InterPro" id="IPR036250">
    <property type="entry name" value="AcylCo_DH-like_C"/>
</dbReference>
<name>A0A8J3XEX3_9ACTN</name>
<reference evidence="8 9" key="1">
    <citation type="submission" date="2021-01" db="EMBL/GenBank/DDBJ databases">
        <title>Whole genome shotgun sequence of Planotetraspora phitsanulokensis NBRC 104273.</title>
        <authorList>
            <person name="Komaki H."/>
            <person name="Tamura T."/>
        </authorList>
    </citation>
    <scope>NUCLEOTIDE SEQUENCE [LARGE SCALE GENOMIC DNA]</scope>
    <source>
        <strain evidence="8 9">NBRC 104273</strain>
    </source>
</reference>
<dbReference type="InterPro" id="IPR037069">
    <property type="entry name" value="AcylCoA_DH/ox_N_sf"/>
</dbReference>
<dbReference type="Pfam" id="PF00441">
    <property type="entry name" value="Acyl-CoA_dh_1"/>
    <property type="match status" value="1"/>
</dbReference>
<evidence type="ECO:0000256" key="4">
    <source>
        <dbReference type="ARBA" id="ARBA00022827"/>
    </source>
</evidence>
<evidence type="ECO:0000256" key="3">
    <source>
        <dbReference type="ARBA" id="ARBA00022630"/>
    </source>
</evidence>
<comment type="caution">
    <text evidence="8">The sequence shown here is derived from an EMBL/GenBank/DDBJ whole genome shotgun (WGS) entry which is preliminary data.</text>
</comment>
<dbReference type="InterPro" id="IPR009100">
    <property type="entry name" value="AcylCoA_DH/oxidase_NM_dom_sf"/>
</dbReference>
<evidence type="ECO:0000313" key="9">
    <source>
        <dbReference type="Proteomes" id="UP000622547"/>
    </source>
</evidence>
<keyword evidence="3" id="KW-0285">Flavoprotein</keyword>
<dbReference type="PANTHER" id="PTHR43884">
    <property type="entry name" value="ACYL-COA DEHYDROGENASE"/>
    <property type="match status" value="1"/>
</dbReference>
<dbReference type="EMBL" id="BOOP01000018">
    <property type="protein sequence ID" value="GII38977.1"/>
    <property type="molecule type" value="Genomic_DNA"/>
</dbReference>
<dbReference type="AlphaFoldDB" id="A0A8J3XEX3"/>
<dbReference type="Gene3D" id="1.20.140.10">
    <property type="entry name" value="Butyryl-CoA Dehydrogenase, subunit A, domain 3"/>
    <property type="match status" value="1"/>
</dbReference>
<sequence length="360" mass="37403">METNFPFPDDQLAFAYAVREVLAENCPAGAVREAGQAVRRDERLPAWPQLADMGFFGVLVPEEHQGLGRGLAASVLAFEETGRAALPGPVVETAVVAPLLVRDEDLLVQLAAGKLCVSARLGDQVHAPDADLADLLVVERHGETEVVPTAEVRLTPQAGADPVRRLFSVAVGEELGPAGTALPLTARRLPLTATAMAAPAVAGATVAVAAQLVGLARHVLEVSVEHAGSRRQFGMPVPAFQAVKRRLADVATAIDLAAPLVYAAAAVVDRAARGAVEPTGLGRAVSAAKASAGEAATRAAETALRVYGSVGYAEELDLRLWLARVWSLASAYGDTGVHRARLRTAVLGNPAAFSGLPRAL</sequence>
<evidence type="ECO:0000256" key="5">
    <source>
        <dbReference type="ARBA" id="ARBA00023002"/>
    </source>
</evidence>
<keyword evidence="9" id="KW-1185">Reference proteome</keyword>
<evidence type="ECO:0000313" key="8">
    <source>
        <dbReference type="EMBL" id="GII38977.1"/>
    </source>
</evidence>
<protein>
    <submittedName>
        <fullName evidence="8">Putative acyl-CoA dehydrogenase FadE</fullName>
    </submittedName>
</protein>
<dbReference type="SUPFAM" id="SSF47203">
    <property type="entry name" value="Acyl-CoA dehydrogenase C-terminal domain-like"/>
    <property type="match status" value="1"/>
</dbReference>
<comment type="similarity">
    <text evidence="2">Belongs to the acyl-CoA dehydrogenase family.</text>
</comment>
<dbReference type="InterPro" id="IPR009075">
    <property type="entry name" value="AcylCo_DH/oxidase_C"/>
</dbReference>
<gene>
    <name evidence="8" type="ORF">Pph01_39800</name>
</gene>
<dbReference type="RefSeq" id="WP_204074584.1">
    <property type="nucleotide sequence ID" value="NZ_BAABHI010000008.1"/>
</dbReference>
<dbReference type="Proteomes" id="UP000622547">
    <property type="component" value="Unassembled WGS sequence"/>
</dbReference>
<feature type="domain" description="Acyl-CoA dehydrogenase/oxidase N-terminal" evidence="7">
    <location>
        <begin position="9"/>
        <end position="100"/>
    </location>
</feature>
<keyword evidence="4" id="KW-0274">FAD</keyword>
<dbReference type="PANTHER" id="PTHR43884:SF20">
    <property type="entry name" value="ACYL-COA DEHYDROGENASE FADE28"/>
    <property type="match status" value="1"/>
</dbReference>
<evidence type="ECO:0000256" key="1">
    <source>
        <dbReference type="ARBA" id="ARBA00001974"/>
    </source>
</evidence>
<organism evidence="8 9">
    <name type="scientific">Planotetraspora phitsanulokensis</name>
    <dbReference type="NCBI Taxonomy" id="575192"/>
    <lineage>
        <taxon>Bacteria</taxon>
        <taxon>Bacillati</taxon>
        <taxon>Actinomycetota</taxon>
        <taxon>Actinomycetes</taxon>
        <taxon>Streptosporangiales</taxon>
        <taxon>Streptosporangiaceae</taxon>
        <taxon>Planotetraspora</taxon>
    </lineage>
</organism>
<dbReference type="Gene3D" id="1.10.540.10">
    <property type="entry name" value="Acyl-CoA dehydrogenase/oxidase, N-terminal domain"/>
    <property type="match status" value="1"/>
</dbReference>
<dbReference type="GO" id="GO:0050660">
    <property type="term" value="F:flavin adenine dinucleotide binding"/>
    <property type="evidence" value="ECO:0007669"/>
    <property type="project" value="InterPro"/>
</dbReference>
<feature type="domain" description="Acyl-CoA dehydrogenase/oxidase C-terminal" evidence="6">
    <location>
        <begin position="206"/>
        <end position="345"/>
    </location>
</feature>